<proteinExistence type="predicted"/>
<evidence type="ECO:0000313" key="1">
    <source>
        <dbReference type="EMBL" id="NVO78615.1"/>
    </source>
</evidence>
<accession>A0A850QLZ6</accession>
<organism evidence="1 2">
    <name type="scientific">Undibacterium oligocarboniphilum</name>
    <dbReference type="NCBI Taxonomy" id="666702"/>
    <lineage>
        <taxon>Bacteria</taxon>
        <taxon>Pseudomonadati</taxon>
        <taxon>Pseudomonadota</taxon>
        <taxon>Betaproteobacteria</taxon>
        <taxon>Burkholderiales</taxon>
        <taxon>Oxalobacteraceae</taxon>
        <taxon>Undibacterium</taxon>
    </lineage>
</organism>
<gene>
    <name evidence="1" type="ORF">HV832_12320</name>
</gene>
<reference evidence="1 2" key="1">
    <citation type="submission" date="2020-06" db="EMBL/GenBank/DDBJ databases">
        <authorList>
            <person name="Qiu C."/>
            <person name="Liu Z."/>
        </authorList>
    </citation>
    <scope>NUCLEOTIDE SEQUENCE [LARGE SCALE GENOMIC DNA]</scope>
    <source>
        <strain evidence="1 2">EM 1</strain>
    </source>
</reference>
<dbReference type="RefSeq" id="WP_176804138.1">
    <property type="nucleotide sequence ID" value="NZ_JABXYJ010000006.1"/>
</dbReference>
<dbReference type="EMBL" id="JABXYJ010000006">
    <property type="protein sequence ID" value="NVO78615.1"/>
    <property type="molecule type" value="Genomic_DNA"/>
</dbReference>
<protein>
    <submittedName>
        <fullName evidence="1">Uncharacterized protein</fullName>
    </submittedName>
</protein>
<dbReference type="Proteomes" id="UP000588051">
    <property type="component" value="Unassembled WGS sequence"/>
</dbReference>
<keyword evidence="2" id="KW-1185">Reference proteome</keyword>
<comment type="caution">
    <text evidence="1">The sequence shown here is derived from an EMBL/GenBank/DDBJ whole genome shotgun (WGS) entry which is preliminary data.</text>
</comment>
<evidence type="ECO:0000313" key="2">
    <source>
        <dbReference type="Proteomes" id="UP000588051"/>
    </source>
</evidence>
<name>A0A850QLZ6_9BURK</name>
<dbReference type="AlphaFoldDB" id="A0A850QLZ6"/>
<sequence length="91" mass="10294">MTAGLPPSGPEQDGGKRILDGSYFGGVAAERFLMDEMGSDNRQLQQSELLPTERLQKMKKQKFKKTKIQTSINCPEPFRLYLICLMPAYQP</sequence>